<evidence type="ECO:0000313" key="11">
    <source>
        <dbReference type="Proteomes" id="UP000064201"/>
    </source>
</evidence>
<feature type="domain" description="Methanolan biosynthesis EpsI" evidence="9">
    <location>
        <begin position="310"/>
        <end position="506"/>
    </location>
</feature>
<organism evidence="10 11">
    <name type="scientific">Thioalkalivibrio versutus</name>
    <dbReference type="NCBI Taxonomy" id="106634"/>
    <lineage>
        <taxon>Bacteria</taxon>
        <taxon>Pseudomonadati</taxon>
        <taxon>Pseudomonadota</taxon>
        <taxon>Gammaproteobacteria</taxon>
        <taxon>Chromatiales</taxon>
        <taxon>Ectothiorhodospiraceae</taxon>
        <taxon>Thioalkalivibrio</taxon>
    </lineage>
</organism>
<dbReference type="KEGG" id="tvr:TVD_00345"/>
<feature type="transmembrane region" description="Helical" evidence="8">
    <location>
        <begin position="259"/>
        <end position="280"/>
    </location>
</feature>
<sequence length="516" mass="57250">MDAETLNIRASVRGSSWWLAGPVLVLGLVVLGWMFYPTFESIVAVWNRSETFAHGFLIVPIVLFLLFLKREEVLALEPRPSWWALLPLLGFSLVWVAGELVDVVSVRQFAAVLMIPALFWLVLGNAITWRLQFPLAYLLFAVPFGEFLVPPLMDFTADFTVTAVQLTGIPVYRDGLYFDLPTGRWSVVEACSGVRYLIASVALGTLYAYLMYRSPWRRLVFVGVSIVVPIVANGLRAYMIVMIGHLSDMEYAAGVDHLIYGWIFFGVVIALMFGIGAFWREDMDPPTARVHTPKQRRSLQAGPFAVAALLAVVLASVAPLYADWMNQRDLGPVAGLGAGPLVPPGWRVLEDQADAWEPGYRGARDGRGGLVTAEYGGPPVGMHVLFYREQHHYGNMVGWSNTLAGRHRVGSWSQSHRGQATVDGYPNPERFLLRGPGQQLLVWRWYWVDGQLTTLPHTVKAREALNRLVGGRDDAALVVLYVPYGSEPGEEEATLQAYAADVLPEILEQLAAVARQ</sequence>
<keyword evidence="6 8" id="KW-1133">Transmembrane helix</keyword>
<dbReference type="EMBL" id="CP011367">
    <property type="protein sequence ID" value="AKJ93904.1"/>
    <property type="molecule type" value="Genomic_DNA"/>
</dbReference>
<dbReference type="InterPro" id="IPR013426">
    <property type="entry name" value="EpsH-like"/>
</dbReference>
<keyword evidence="11" id="KW-1185">Reference proteome</keyword>
<feature type="transmembrane region" description="Helical" evidence="8">
    <location>
        <begin position="17"/>
        <end position="36"/>
    </location>
</feature>
<dbReference type="Pfam" id="PF11984">
    <property type="entry name" value="DUF3485"/>
    <property type="match status" value="1"/>
</dbReference>
<feature type="transmembrane region" description="Helical" evidence="8">
    <location>
        <begin position="104"/>
        <end position="123"/>
    </location>
</feature>
<dbReference type="InterPro" id="IPR014263">
    <property type="entry name" value="Methanolan_biosynth_EpsI"/>
</dbReference>
<dbReference type="NCBIfam" id="TIGR03109">
    <property type="entry name" value="exosort_XrtA"/>
    <property type="match status" value="1"/>
</dbReference>
<evidence type="ECO:0000256" key="5">
    <source>
        <dbReference type="ARBA" id="ARBA00022801"/>
    </source>
</evidence>
<dbReference type="Pfam" id="PF09721">
    <property type="entry name" value="Exosortase_EpsH"/>
    <property type="match status" value="1"/>
</dbReference>
<dbReference type="OrthoDB" id="9797363at2"/>
<protein>
    <submittedName>
        <fullName evidence="10">Membrane protein</fullName>
    </submittedName>
</protein>
<dbReference type="RefSeq" id="WP_047250494.1">
    <property type="nucleotide sequence ID" value="NZ_CP011367.1"/>
</dbReference>
<feature type="transmembrane region" description="Helical" evidence="8">
    <location>
        <begin position="80"/>
        <end position="98"/>
    </location>
</feature>
<dbReference type="NCBIfam" id="TIGR04178">
    <property type="entry name" value="exo_archaeo"/>
    <property type="match status" value="1"/>
</dbReference>
<evidence type="ECO:0000256" key="4">
    <source>
        <dbReference type="ARBA" id="ARBA00022692"/>
    </source>
</evidence>
<comment type="subcellular location">
    <subcellularLocation>
        <location evidence="1">Cell membrane</location>
        <topology evidence="1">Multi-pass membrane protein</topology>
    </subcellularLocation>
</comment>
<evidence type="ECO:0000313" key="10">
    <source>
        <dbReference type="EMBL" id="AKJ93904.1"/>
    </source>
</evidence>
<dbReference type="InterPro" id="IPR019127">
    <property type="entry name" value="Exosortase"/>
</dbReference>
<reference evidence="10 11" key="1">
    <citation type="submission" date="2015-04" db="EMBL/GenBank/DDBJ databases">
        <title>Complete Sequence for the Genome of the Thioalkalivibrio versutus D301.</title>
        <authorList>
            <person name="Mu T."/>
            <person name="Zhou J."/>
            <person name="Xu X."/>
        </authorList>
    </citation>
    <scope>NUCLEOTIDE SEQUENCE [LARGE SCALE GENOMIC DNA]</scope>
    <source>
        <strain evidence="10 11">D301</strain>
    </source>
</reference>
<keyword evidence="5" id="KW-0378">Hydrolase</keyword>
<dbReference type="InterPro" id="IPR026392">
    <property type="entry name" value="Exo/Archaeosortase_dom"/>
</dbReference>
<feature type="transmembrane region" description="Helical" evidence="8">
    <location>
        <begin position="301"/>
        <end position="322"/>
    </location>
</feature>
<evidence type="ECO:0000256" key="2">
    <source>
        <dbReference type="ARBA" id="ARBA00022475"/>
    </source>
</evidence>
<dbReference type="InterPro" id="IPR017540">
    <property type="entry name" value="Exosortase-1"/>
</dbReference>
<accession>A0A0G3G0I7</accession>
<proteinExistence type="predicted"/>
<feature type="transmembrane region" description="Helical" evidence="8">
    <location>
        <begin position="219"/>
        <end position="239"/>
    </location>
</feature>
<keyword evidence="2" id="KW-1003">Cell membrane</keyword>
<evidence type="ECO:0000259" key="9">
    <source>
        <dbReference type="Pfam" id="PF11984"/>
    </source>
</evidence>
<dbReference type="GO" id="GO:0006508">
    <property type="term" value="P:proteolysis"/>
    <property type="evidence" value="ECO:0007669"/>
    <property type="project" value="UniProtKB-KW"/>
</dbReference>
<dbReference type="NCBIfam" id="TIGR02602">
    <property type="entry name" value="8TM_EpsH"/>
    <property type="match status" value="1"/>
</dbReference>
<keyword evidence="3" id="KW-0645">Protease</keyword>
<evidence type="ECO:0000256" key="3">
    <source>
        <dbReference type="ARBA" id="ARBA00022670"/>
    </source>
</evidence>
<gene>
    <name evidence="10" type="ORF">TVD_00345</name>
</gene>
<dbReference type="AlphaFoldDB" id="A0A0G3G0I7"/>
<keyword evidence="7 8" id="KW-0472">Membrane</keyword>
<dbReference type="STRING" id="106634.TVD_00345"/>
<feature type="transmembrane region" description="Helical" evidence="8">
    <location>
        <begin position="51"/>
        <end position="68"/>
    </location>
</feature>
<evidence type="ECO:0000256" key="6">
    <source>
        <dbReference type="ARBA" id="ARBA00022989"/>
    </source>
</evidence>
<dbReference type="Proteomes" id="UP000064201">
    <property type="component" value="Chromosome"/>
</dbReference>
<dbReference type="NCBIfam" id="TIGR02914">
    <property type="entry name" value="EpsI_fam"/>
    <property type="match status" value="1"/>
</dbReference>
<evidence type="ECO:0000256" key="1">
    <source>
        <dbReference type="ARBA" id="ARBA00004651"/>
    </source>
</evidence>
<evidence type="ECO:0000256" key="8">
    <source>
        <dbReference type="SAM" id="Phobius"/>
    </source>
</evidence>
<dbReference type="PATRIC" id="fig|106634.4.peg.69"/>
<name>A0A0G3G0I7_9GAMM</name>
<evidence type="ECO:0000256" key="7">
    <source>
        <dbReference type="ARBA" id="ARBA00023136"/>
    </source>
</evidence>
<feature type="transmembrane region" description="Helical" evidence="8">
    <location>
        <begin position="194"/>
        <end position="212"/>
    </location>
</feature>
<dbReference type="GO" id="GO:0005886">
    <property type="term" value="C:plasma membrane"/>
    <property type="evidence" value="ECO:0007669"/>
    <property type="project" value="UniProtKB-SubCell"/>
</dbReference>
<keyword evidence="4 8" id="KW-0812">Transmembrane</keyword>
<feature type="transmembrane region" description="Helical" evidence="8">
    <location>
        <begin position="135"/>
        <end position="153"/>
    </location>
</feature>
<dbReference type="GO" id="GO:0008233">
    <property type="term" value="F:peptidase activity"/>
    <property type="evidence" value="ECO:0007669"/>
    <property type="project" value="UniProtKB-KW"/>
</dbReference>